<dbReference type="InterPro" id="IPR017900">
    <property type="entry name" value="4Fe4S_Fe_S_CS"/>
</dbReference>
<accession>A0A2R7Y3G8</accession>
<dbReference type="AlphaFoldDB" id="A0A2R7Y3G8"/>
<feature type="transmembrane region" description="Helical" evidence="7">
    <location>
        <begin position="188"/>
        <end position="206"/>
    </location>
</feature>
<comment type="caution">
    <text evidence="9">The sequence shown here is derived from an EMBL/GenBank/DDBJ whole genome shotgun (WGS) entry which is preliminary data.</text>
</comment>
<keyword evidence="7" id="KW-1133">Transmembrane helix</keyword>
<evidence type="ECO:0000256" key="3">
    <source>
        <dbReference type="ARBA" id="ARBA00022723"/>
    </source>
</evidence>
<dbReference type="InterPro" id="IPR051460">
    <property type="entry name" value="HdrC_iron-sulfur_subunit"/>
</dbReference>
<dbReference type="GO" id="GO:0005886">
    <property type="term" value="C:plasma membrane"/>
    <property type="evidence" value="ECO:0007669"/>
    <property type="project" value="TreeGrafter"/>
</dbReference>
<dbReference type="InterPro" id="IPR009051">
    <property type="entry name" value="Helical_ferredxn"/>
</dbReference>
<dbReference type="Gene3D" id="1.20.950.20">
    <property type="entry name" value="Transmembrane di-heme cytochromes, Chain C"/>
    <property type="match status" value="1"/>
</dbReference>
<dbReference type="SUPFAM" id="SSF103501">
    <property type="entry name" value="Respiratory nitrate reductase 1 gamma chain"/>
    <property type="match status" value="1"/>
</dbReference>
<comment type="similarity">
    <text evidence="1">Belongs to the HdrC family.</text>
</comment>
<dbReference type="PANTHER" id="PTHR43255">
    <property type="entry name" value="IRON-SULFUR-BINDING OXIDOREDUCTASE FADF-RELATED-RELATED"/>
    <property type="match status" value="1"/>
</dbReference>
<dbReference type="InterPro" id="IPR036197">
    <property type="entry name" value="NarG-like_sf"/>
</dbReference>
<feature type="transmembrane region" description="Helical" evidence="7">
    <location>
        <begin position="127"/>
        <end position="147"/>
    </location>
</feature>
<dbReference type="Pfam" id="PF02754">
    <property type="entry name" value="CCG"/>
    <property type="match status" value="2"/>
</dbReference>
<dbReference type="GO" id="GO:0051539">
    <property type="term" value="F:4 iron, 4 sulfur cluster binding"/>
    <property type="evidence" value="ECO:0007669"/>
    <property type="project" value="UniProtKB-KW"/>
</dbReference>
<keyword evidence="4" id="KW-0560">Oxidoreductase</keyword>
<evidence type="ECO:0000256" key="7">
    <source>
        <dbReference type="SAM" id="Phobius"/>
    </source>
</evidence>
<feature type="transmembrane region" description="Helical" evidence="7">
    <location>
        <begin position="22"/>
        <end position="39"/>
    </location>
</feature>
<dbReference type="PROSITE" id="PS51379">
    <property type="entry name" value="4FE4S_FER_2"/>
    <property type="match status" value="1"/>
</dbReference>
<keyword evidence="3" id="KW-0479">Metal-binding</keyword>
<reference evidence="9 10" key="1">
    <citation type="submission" date="2017-04" db="EMBL/GenBank/DDBJ databases">
        <title>Draft Aigarchaeota genome from a New Zealand hot spring.</title>
        <authorList>
            <person name="Reysenbach A.-L."/>
            <person name="Donaho J.A."/>
            <person name="Gerhart J."/>
            <person name="Kelley J.F."/>
            <person name="Kouba K."/>
            <person name="Podar M."/>
            <person name="Stott M."/>
        </authorList>
    </citation>
    <scope>NUCLEOTIDE SEQUENCE [LARGE SCALE GENOMIC DNA]</scope>
    <source>
        <strain evidence="9">NZ13_MG1</strain>
    </source>
</reference>
<dbReference type="PANTHER" id="PTHR43255:SF1">
    <property type="entry name" value="IRON-SULFUR-BINDING OXIDOREDUCTASE FADF-RELATED"/>
    <property type="match status" value="1"/>
</dbReference>
<gene>
    <name evidence="9" type="ORF">B9J98_04705</name>
</gene>
<dbReference type="Pfam" id="PF13183">
    <property type="entry name" value="Fer4_8"/>
    <property type="match status" value="1"/>
</dbReference>
<evidence type="ECO:0000313" key="9">
    <source>
        <dbReference type="EMBL" id="PUA32048.1"/>
    </source>
</evidence>
<dbReference type="InterPro" id="IPR017896">
    <property type="entry name" value="4Fe4S_Fe-S-bd"/>
</dbReference>
<dbReference type="EMBL" id="NDWU01000010">
    <property type="protein sequence ID" value="PUA32048.1"/>
    <property type="molecule type" value="Genomic_DNA"/>
</dbReference>
<keyword evidence="6" id="KW-0411">Iron-sulfur</keyword>
<proteinExistence type="inferred from homology"/>
<evidence type="ECO:0000256" key="4">
    <source>
        <dbReference type="ARBA" id="ARBA00023002"/>
    </source>
</evidence>
<feature type="transmembrane region" description="Helical" evidence="7">
    <location>
        <begin position="85"/>
        <end position="107"/>
    </location>
</feature>
<dbReference type="GO" id="GO:0046872">
    <property type="term" value="F:metal ion binding"/>
    <property type="evidence" value="ECO:0007669"/>
    <property type="project" value="UniProtKB-KW"/>
</dbReference>
<feature type="domain" description="4Fe-4S ferredoxin-type" evidence="8">
    <location>
        <begin position="290"/>
        <end position="321"/>
    </location>
</feature>
<evidence type="ECO:0000256" key="6">
    <source>
        <dbReference type="ARBA" id="ARBA00023014"/>
    </source>
</evidence>
<dbReference type="SUPFAM" id="SSF46548">
    <property type="entry name" value="alpha-helical ferredoxin"/>
    <property type="match status" value="1"/>
</dbReference>
<keyword evidence="2" id="KW-0004">4Fe-4S</keyword>
<evidence type="ECO:0000256" key="1">
    <source>
        <dbReference type="ARBA" id="ARBA00007097"/>
    </source>
</evidence>
<keyword evidence="7" id="KW-0812">Transmembrane</keyword>
<organism evidence="9 10">
    <name type="scientific">Candidatus Terraquivivens tikiterensis</name>
    <dbReference type="NCBI Taxonomy" id="1980982"/>
    <lineage>
        <taxon>Archaea</taxon>
        <taxon>Nitrososphaerota</taxon>
        <taxon>Candidatus Wolframiiraptoraceae</taxon>
        <taxon>Candidatus Terraquivivens</taxon>
    </lineage>
</organism>
<dbReference type="Gene3D" id="1.10.1060.10">
    <property type="entry name" value="Alpha-helical ferredoxin"/>
    <property type="match status" value="1"/>
</dbReference>
<keyword evidence="5" id="KW-0408">Iron</keyword>
<dbReference type="PROSITE" id="PS00198">
    <property type="entry name" value="4FE4S_FER_1"/>
    <property type="match status" value="2"/>
</dbReference>
<evidence type="ECO:0000256" key="5">
    <source>
        <dbReference type="ARBA" id="ARBA00023004"/>
    </source>
</evidence>
<dbReference type="InterPro" id="IPR004017">
    <property type="entry name" value="Cys_rich_dom"/>
</dbReference>
<protein>
    <recommendedName>
        <fullName evidence="8">4Fe-4S ferredoxin-type domain-containing protein</fullName>
    </recommendedName>
</protein>
<dbReference type="GO" id="GO:0016491">
    <property type="term" value="F:oxidoreductase activity"/>
    <property type="evidence" value="ECO:0007669"/>
    <property type="project" value="UniProtKB-KW"/>
</dbReference>
<evidence type="ECO:0000313" key="10">
    <source>
        <dbReference type="Proteomes" id="UP000244066"/>
    </source>
</evidence>
<feature type="transmembrane region" description="Helical" evidence="7">
    <location>
        <begin position="213"/>
        <end position="236"/>
    </location>
</feature>
<sequence>MFSLLQPFRESFALLPQYTEPIFYLALVPFVAAFLVGLYKHYRLYGRYLVKEATRHAGERLKALLRYGLLQAKVLSDPFRGGLHATLFAGVIALFIGTCIVFVDHIIEKFGGKLLVGDVYLALESLLDFFGLLFVLSVAILLASRVFRYPSRIGVRIQYTLVLVGLLYVGISGFLVEGLRLLLEDVPWSGYSFVGKAIANVLSYLGAHSELTYGLYVILWWSHALVALTLIAALPYSNLVHILTSPMNVYLSRPAEHIGKLTTPFNIKALEESEEVEIRLGFRRVGDIGWRDALGLYACTDCGRCETSCPAYEAGSALSPRGIVQSLRSLLEKGLGDRDVLADGAVKEEAVWACTTCYACFWNCPVLISPLKYVVEMRRAIIFEGKMDERVYPLVSNIARTSNPFGMPAYERERLIEELRSMGAKVLPEDGEVEYLYWLGCAAFYDPRVGKVAKAVFRLLREAGLSVGILGDEGCCGDPARRVGEEGRFQEQAYGNVEKIMALNVKKVVTHCPHCYNALKNEYREFGLSADVVHHTQLLSRLLSEGRLRIKKRLESLAVLHDSCYLGRVNGVYAEPRHVLSAALSNRLIELPRSKEKSFCCGAGGCNYWYSMPRKKRESLIRLGEATSVGARMLVTECPYCLSMFDDAARVMELEGFAIVDVAEVLEESVFVE</sequence>
<dbReference type="Proteomes" id="UP000244066">
    <property type="component" value="Unassembled WGS sequence"/>
</dbReference>
<keyword evidence="7" id="KW-0472">Membrane</keyword>
<evidence type="ECO:0000256" key="2">
    <source>
        <dbReference type="ARBA" id="ARBA00022485"/>
    </source>
</evidence>
<name>A0A2R7Y3G8_9ARCH</name>
<evidence type="ECO:0000259" key="8">
    <source>
        <dbReference type="PROSITE" id="PS51379"/>
    </source>
</evidence>
<feature type="transmembrane region" description="Helical" evidence="7">
    <location>
        <begin position="159"/>
        <end position="176"/>
    </location>
</feature>